<evidence type="ECO:0000313" key="1">
    <source>
        <dbReference type="EMBL" id="PZW01539.1"/>
    </source>
</evidence>
<evidence type="ECO:0000313" key="2">
    <source>
        <dbReference type="Proteomes" id="UP000249646"/>
    </source>
</evidence>
<organism evidence="1 2">
    <name type="scientific">Metamycoplasma auris</name>
    <dbReference type="NCBI Taxonomy" id="51363"/>
    <lineage>
        <taxon>Bacteria</taxon>
        <taxon>Bacillati</taxon>
        <taxon>Mycoplasmatota</taxon>
        <taxon>Mycoplasmoidales</taxon>
        <taxon>Metamycoplasmataceae</taxon>
        <taxon>Metamycoplasma</taxon>
    </lineage>
</organism>
<proteinExistence type="predicted"/>
<dbReference type="AlphaFoldDB" id="A0A2W7GWE5"/>
<gene>
    <name evidence="1" type="ORF">BCF89_10159</name>
</gene>
<sequence>MNTFERLKNVVFHTIGTNCNAYIKRFQDKYKNTSFFYDIDVGDSLIYLYDDNNKIIDLFKGKSTYKQFISVLLSFGFIENGIGKYIIKKTKFDYDYITEILFEKSNTDEINIIRQSRFITLLLDANYINNDNYASFELRGIRSKEPQFNKMKLEISDWEKQTTNDFKRLANVLSKLDKYDFIKKEKENEQ</sequence>
<dbReference type="Proteomes" id="UP000249646">
    <property type="component" value="Unassembled WGS sequence"/>
</dbReference>
<name>A0A2W7GWE5_9BACT</name>
<accession>A0A2W7GWE5</accession>
<reference evidence="1 2" key="1">
    <citation type="submission" date="2018-06" db="EMBL/GenBank/DDBJ databases">
        <title>Genomic Encyclopedia of Archaeal and Bacterial Type Strains, Phase II (KMG-II): from individual species to whole genera.</title>
        <authorList>
            <person name="Goeker M."/>
        </authorList>
    </citation>
    <scope>NUCLEOTIDE SEQUENCE [LARGE SCALE GENOMIC DNA]</scope>
    <source>
        <strain evidence="1 2">ATCC 51348</strain>
    </source>
</reference>
<protein>
    <submittedName>
        <fullName evidence="1">Uncharacterized protein</fullName>
    </submittedName>
</protein>
<dbReference type="RefSeq" id="WP_277870027.1">
    <property type="nucleotide sequence ID" value="NZ_QKUB01000001.1"/>
</dbReference>
<comment type="caution">
    <text evidence="1">The sequence shown here is derived from an EMBL/GenBank/DDBJ whole genome shotgun (WGS) entry which is preliminary data.</text>
</comment>
<keyword evidence="2" id="KW-1185">Reference proteome</keyword>
<dbReference type="EMBL" id="QKUB01000001">
    <property type="protein sequence ID" value="PZW01539.1"/>
    <property type="molecule type" value="Genomic_DNA"/>
</dbReference>